<evidence type="ECO:0000256" key="5">
    <source>
        <dbReference type="ARBA" id="ARBA00013078"/>
    </source>
</evidence>
<evidence type="ECO:0000313" key="8">
    <source>
        <dbReference type="Proteomes" id="UP000199502"/>
    </source>
</evidence>
<keyword evidence="8" id="KW-1185">Reference proteome</keyword>
<dbReference type="SFLD" id="SFLDS00003">
    <property type="entry name" value="Haloacid_Dehalogenase"/>
    <property type="match status" value="1"/>
</dbReference>
<dbReference type="GO" id="GO:0006281">
    <property type="term" value="P:DNA repair"/>
    <property type="evidence" value="ECO:0007669"/>
    <property type="project" value="TreeGrafter"/>
</dbReference>
<comment type="catalytic activity">
    <reaction evidence="1 6">
        <text>2-phosphoglycolate + H2O = glycolate + phosphate</text>
        <dbReference type="Rhea" id="RHEA:14369"/>
        <dbReference type="ChEBI" id="CHEBI:15377"/>
        <dbReference type="ChEBI" id="CHEBI:29805"/>
        <dbReference type="ChEBI" id="CHEBI:43474"/>
        <dbReference type="ChEBI" id="CHEBI:58033"/>
        <dbReference type="EC" id="3.1.3.18"/>
    </reaction>
</comment>
<name>A0A1G5ICR1_9RHOB</name>
<dbReference type="GO" id="GO:0008967">
    <property type="term" value="F:phosphoglycolate phosphatase activity"/>
    <property type="evidence" value="ECO:0007669"/>
    <property type="project" value="UniProtKB-UniRule"/>
</dbReference>
<dbReference type="HAMAP" id="MF_00495">
    <property type="entry name" value="GPH_hydrolase_bact"/>
    <property type="match status" value="1"/>
</dbReference>
<evidence type="ECO:0000256" key="6">
    <source>
        <dbReference type="HAMAP-Rule" id="MF_00495"/>
    </source>
</evidence>
<evidence type="ECO:0000256" key="3">
    <source>
        <dbReference type="ARBA" id="ARBA00004818"/>
    </source>
</evidence>
<evidence type="ECO:0000256" key="1">
    <source>
        <dbReference type="ARBA" id="ARBA00000830"/>
    </source>
</evidence>
<dbReference type="UniPathway" id="UPA00865">
    <property type="reaction ID" value="UER00834"/>
</dbReference>
<dbReference type="InterPro" id="IPR041492">
    <property type="entry name" value="HAD_2"/>
</dbReference>
<feature type="binding site" evidence="6">
    <location>
        <position position="10"/>
    </location>
    <ligand>
        <name>Mg(2+)</name>
        <dbReference type="ChEBI" id="CHEBI:18420"/>
    </ligand>
</feature>
<dbReference type="InterPro" id="IPR023198">
    <property type="entry name" value="PGP-like_dom2"/>
</dbReference>
<keyword evidence="6" id="KW-0460">Magnesium</keyword>
<dbReference type="GO" id="GO:0005829">
    <property type="term" value="C:cytosol"/>
    <property type="evidence" value="ECO:0007669"/>
    <property type="project" value="TreeGrafter"/>
</dbReference>
<proteinExistence type="inferred from homology"/>
<feature type="active site" description="Nucleophile" evidence="6">
    <location>
        <position position="10"/>
    </location>
</feature>
<feature type="binding site" evidence="6">
    <location>
        <position position="12"/>
    </location>
    <ligand>
        <name>Mg(2+)</name>
        <dbReference type="ChEBI" id="CHEBI:18420"/>
    </ligand>
</feature>
<comment type="similarity">
    <text evidence="4 6">Belongs to the HAD-like hydrolase superfamily. CbbY/CbbZ/Gph/YieH family.</text>
</comment>
<dbReference type="InterPro" id="IPR037512">
    <property type="entry name" value="PGPase_prok"/>
</dbReference>
<dbReference type="NCBIfam" id="TIGR01449">
    <property type="entry name" value="PGP_bact"/>
    <property type="match status" value="1"/>
</dbReference>
<organism evidence="7 8">
    <name type="scientific">Paracoccus tibetensis</name>
    <dbReference type="NCBI Taxonomy" id="336292"/>
    <lineage>
        <taxon>Bacteria</taxon>
        <taxon>Pseudomonadati</taxon>
        <taxon>Pseudomonadota</taxon>
        <taxon>Alphaproteobacteria</taxon>
        <taxon>Rhodobacterales</taxon>
        <taxon>Paracoccaceae</taxon>
        <taxon>Paracoccus</taxon>
    </lineage>
</organism>
<protein>
    <recommendedName>
        <fullName evidence="5 6">Phosphoglycolate phosphatase</fullName>
        <shortName evidence="6">PGP</shortName>
        <shortName evidence="6">PGPase</shortName>
        <ecNumber evidence="5 6">3.1.3.18</ecNumber>
    </recommendedName>
</protein>
<dbReference type="InterPro" id="IPR023214">
    <property type="entry name" value="HAD_sf"/>
</dbReference>
<sequence length="227" mass="23778">MSVPCPIVFDLDGTLIDSAPDIHACVNTVLRENAVTPLPLDRVRSFVGGGVELLWSRIIAARGLDPADRPVLIAAFMARYHDATALTRLYPGAAEALAALADLGHPMGICTNKPLAATRNVLAHFGLTGFFGAVIGGDSLPQKKPHPAPLHATFAALGAEDAAAAGLFVGDSEFDAGCAAAASVPFLLFTGGYRHTPVEQMAHEASFSDFSQLVRLVLEMRPRVPAG</sequence>
<evidence type="ECO:0000313" key="7">
    <source>
        <dbReference type="EMBL" id="SCY73707.1"/>
    </source>
</evidence>
<accession>A0A1G5ICR1</accession>
<dbReference type="EC" id="3.1.3.18" evidence="5 6"/>
<comment type="pathway">
    <text evidence="3 6">Organic acid metabolism; glycolate biosynthesis; glycolate from 2-phosphoglycolate: step 1/1.</text>
</comment>
<dbReference type="PANTHER" id="PTHR43434">
    <property type="entry name" value="PHOSPHOGLYCOLATE PHOSPHATASE"/>
    <property type="match status" value="1"/>
</dbReference>
<dbReference type="InterPro" id="IPR036412">
    <property type="entry name" value="HAD-like_sf"/>
</dbReference>
<reference evidence="7 8" key="1">
    <citation type="submission" date="2016-10" db="EMBL/GenBank/DDBJ databases">
        <authorList>
            <person name="de Groot N.N."/>
        </authorList>
    </citation>
    <scope>NUCLEOTIDE SEQUENCE [LARGE SCALE GENOMIC DNA]</scope>
    <source>
        <strain evidence="7 8">CGMCC 1.8925</strain>
    </source>
</reference>
<comment type="function">
    <text evidence="6">Specifically catalyzes the dephosphorylation of 2-phosphoglycolate. Is involved in the dissimilation of the intracellular 2-phosphoglycolate formed during the DNA repair of 3'-phosphoglycolate ends, a major class of DNA lesions induced by oxidative stress.</text>
</comment>
<comment type="cofactor">
    <cofactor evidence="2 6">
        <name>Mg(2+)</name>
        <dbReference type="ChEBI" id="CHEBI:18420"/>
    </cofactor>
</comment>
<dbReference type="SFLD" id="SFLDG01129">
    <property type="entry name" value="C1.5:_HAD__Beta-PGM__Phosphata"/>
    <property type="match status" value="1"/>
</dbReference>
<dbReference type="Proteomes" id="UP000199502">
    <property type="component" value="Unassembled WGS sequence"/>
</dbReference>
<dbReference type="GO" id="GO:0046872">
    <property type="term" value="F:metal ion binding"/>
    <property type="evidence" value="ECO:0007669"/>
    <property type="project" value="UniProtKB-KW"/>
</dbReference>
<dbReference type="GO" id="GO:0046295">
    <property type="term" value="P:glycolate biosynthetic process"/>
    <property type="evidence" value="ECO:0007669"/>
    <property type="project" value="UniProtKB-UniRule"/>
</dbReference>
<feature type="binding site" evidence="6">
    <location>
        <position position="171"/>
    </location>
    <ligand>
        <name>Mg(2+)</name>
        <dbReference type="ChEBI" id="CHEBI:18420"/>
    </ligand>
</feature>
<gene>
    <name evidence="7" type="ORF">SAMN05660710_02586</name>
</gene>
<keyword evidence="6" id="KW-0119">Carbohydrate metabolism</keyword>
<dbReference type="Gene3D" id="1.10.150.240">
    <property type="entry name" value="Putative phosphatase, domain 2"/>
    <property type="match status" value="1"/>
</dbReference>
<dbReference type="InterPro" id="IPR050155">
    <property type="entry name" value="HAD-like_hydrolase_sf"/>
</dbReference>
<dbReference type="GO" id="GO:0005975">
    <property type="term" value="P:carbohydrate metabolic process"/>
    <property type="evidence" value="ECO:0007669"/>
    <property type="project" value="InterPro"/>
</dbReference>
<dbReference type="RefSeq" id="WP_175453354.1">
    <property type="nucleotide sequence ID" value="NZ_FMVT01000008.1"/>
</dbReference>
<evidence type="ECO:0000256" key="4">
    <source>
        <dbReference type="ARBA" id="ARBA00006171"/>
    </source>
</evidence>
<dbReference type="EMBL" id="FMVT01000008">
    <property type="protein sequence ID" value="SCY73707.1"/>
    <property type="molecule type" value="Genomic_DNA"/>
</dbReference>
<dbReference type="AlphaFoldDB" id="A0A1G5ICR1"/>
<dbReference type="SUPFAM" id="SSF56784">
    <property type="entry name" value="HAD-like"/>
    <property type="match status" value="1"/>
</dbReference>
<evidence type="ECO:0000256" key="2">
    <source>
        <dbReference type="ARBA" id="ARBA00001946"/>
    </source>
</evidence>
<dbReference type="STRING" id="336292.SAMN05660710_02586"/>
<dbReference type="Gene3D" id="3.40.50.1000">
    <property type="entry name" value="HAD superfamily/HAD-like"/>
    <property type="match status" value="1"/>
</dbReference>
<keyword evidence="6" id="KW-0378">Hydrolase</keyword>
<dbReference type="PANTHER" id="PTHR43434:SF1">
    <property type="entry name" value="PHOSPHOGLYCOLATE PHOSPHATASE"/>
    <property type="match status" value="1"/>
</dbReference>
<keyword evidence="6" id="KW-0479">Metal-binding</keyword>
<dbReference type="Pfam" id="PF13419">
    <property type="entry name" value="HAD_2"/>
    <property type="match status" value="1"/>
</dbReference>